<sequence>MHVERIFAVQRPIDEVFDYLADFTHTEEWDPGTVSTTRRSGDGGLGTTYDNVSEFLGRRVELVYSTVTHAAPRRVRFRGRQRWSTTLDDLALRDLGDGRTEIQYRADFSFGFPISLAAPFVVRPKLGDLADETVASLRRALER</sequence>
<comment type="caution">
    <text evidence="1">The sequence shown here is derived from an EMBL/GenBank/DDBJ whole genome shotgun (WGS) entry which is preliminary data.</text>
</comment>
<evidence type="ECO:0000313" key="1">
    <source>
        <dbReference type="EMBL" id="TSD65100.1"/>
    </source>
</evidence>
<dbReference type="InterPro" id="IPR019587">
    <property type="entry name" value="Polyketide_cyclase/dehydratase"/>
</dbReference>
<dbReference type="RefSeq" id="WP_143912138.1">
    <property type="nucleotide sequence ID" value="NZ_VLNT01000003.1"/>
</dbReference>
<accession>A0A554SFI4</accession>
<dbReference type="AlphaFoldDB" id="A0A554SFI4"/>
<dbReference type="OrthoDB" id="3371087at2"/>
<dbReference type="SUPFAM" id="SSF55961">
    <property type="entry name" value="Bet v1-like"/>
    <property type="match status" value="1"/>
</dbReference>
<proteinExistence type="predicted"/>
<protein>
    <submittedName>
        <fullName evidence="1">Polyketide cyclase</fullName>
    </submittedName>
</protein>
<name>A0A554SFI4_9ACTN</name>
<organism evidence="1 2">
    <name type="scientific">Aeromicrobium piscarium</name>
    <dbReference type="NCBI Taxonomy" id="2590901"/>
    <lineage>
        <taxon>Bacteria</taxon>
        <taxon>Bacillati</taxon>
        <taxon>Actinomycetota</taxon>
        <taxon>Actinomycetes</taxon>
        <taxon>Propionibacteriales</taxon>
        <taxon>Nocardioidaceae</taxon>
        <taxon>Aeromicrobium</taxon>
    </lineage>
</organism>
<dbReference type="InterPro" id="IPR023393">
    <property type="entry name" value="START-like_dom_sf"/>
</dbReference>
<dbReference type="Pfam" id="PF10604">
    <property type="entry name" value="Polyketide_cyc2"/>
    <property type="match status" value="1"/>
</dbReference>
<evidence type="ECO:0000313" key="2">
    <source>
        <dbReference type="Proteomes" id="UP000316988"/>
    </source>
</evidence>
<reference evidence="1 2" key="1">
    <citation type="submission" date="2019-07" db="EMBL/GenBank/DDBJ databases">
        <authorList>
            <person name="Zhao L.H."/>
        </authorList>
    </citation>
    <scope>NUCLEOTIDE SEQUENCE [LARGE SCALE GENOMIC DNA]</scope>
    <source>
        <strain evidence="1 2">Co35</strain>
    </source>
</reference>
<dbReference type="Proteomes" id="UP000316988">
    <property type="component" value="Unassembled WGS sequence"/>
</dbReference>
<gene>
    <name evidence="1" type="ORF">FNM00_05150</name>
</gene>
<keyword evidence="2" id="KW-1185">Reference proteome</keyword>
<dbReference type="EMBL" id="VLNT01000003">
    <property type="protein sequence ID" value="TSD65100.1"/>
    <property type="molecule type" value="Genomic_DNA"/>
</dbReference>
<dbReference type="Gene3D" id="3.30.530.20">
    <property type="match status" value="1"/>
</dbReference>